<dbReference type="Gene3D" id="3.40.50.10140">
    <property type="entry name" value="Toll/interleukin-1 receptor homology (TIR) domain"/>
    <property type="match status" value="1"/>
</dbReference>
<proteinExistence type="inferred from homology"/>
<evidence type="ECO:0000256" key="9">
    <source>
        <dbReference type="ARBA" id="ARBA00022989"/>
    </source>
</evidence>
<evidence type="ECO:0000256" key="3">
    <source>
        <dbReference type="ARBA" id="ARBA00022588"/>
    </source>
</evidence>
<keyword evidence="12" id="KW-0325">Glycoprotein</keyword>
<accession>A0AAE0S828</accession>
<evidence type="ECO:0000256" key="8">
    <source>
        <dbReference type="ARBA" id="ARBA00022859"/>
    </source>
</evidence>
<protein>
    <recommendedName>
        <fullName evidence="14">TIR domain-containing protein</fullName>
    </recommendedName>
</protein>
<evidence type="ECO:0000256" key="2">
    <source>
        <dbReference type="ARBA" id="ARBA00009634"/>
    </source>
</evidence>
<dbReference type="PROSITE" id="PS51450">
    <property type="entry name" value="LRR"/>
    <property type="match status" value="1"/>
</dbReference>
<dbReference type="Pfam" id="PF01582">
    <property type="entry name" value="TIR"/>
    <property type="match status" value="1"/>
</dbReference>
<name>A0AAE0S828_9BIVA</name>
<dbReference type="SMART" id="SM00369">
    <property type="entry name" value="LRR_TYP"/>
    <property type="match status" value="3"/>
</dbReference>
<keyword evidence="9 13" id="KW-1133">Transmembrane helix</keyword>
<dbReference type="InterPro" id="IPR032675">
    <property type="entry name" value="LRR_dom_sf"/>
</dbReference>
<comment type="caution">
    <text evidence="15">The sequence shown here is derived from an EMBL/GenBank/DDBJ whole genome shotgun (WGS) entry which is preliminary data.</text>
</comment>
<keyword evidence="10 13" id="KW-0472">Membrane</keyword>
<dbReference type="GO" id="GO:0007165">
    <property type="term" value="P:signal transduction"/>
    <property type="evidence" value="ECO:0007669"/>
    <property type="project" value="InterPro"/>
</dbReference>
<evidence type="ECO:0000256" key="4">
    <source>
        <dbReference type="ARBA" id="ARBA00022614"/>
    </source>
</evidence>
<dbReference type="SMART" id="SM00255">
    <property type="entry name" value="TIR"/>
    <property type="match status" value="1"/>
</dbReference>
<evidence type="ECO:0000313" key="16">
    <source>
        <dbReference type="Proteomes" id="UP001195483"/>
    </source>
</evidence>
<feature type="domain" description="TIR" evidence="14">
    <location>
        <begin position="375"/>
        <end position="522"/>
    </location>
</feature>
<dbReference type="InterPro" id="IPR003591">
    <property type="entry name" value="Leu-rich_rpt_typical-subtyp"/>
</dbReference>
<reference evidence="15" key="3">
    <citation type="submission" date="2023-05" db="EMBL/GenBank/DDBJ databases">
        <authorList>
            <person name="Smith C.H."/>
        </authorList>
    </citation>
    <scope>NUCLEOTIDE SEQUENCE</scope>
    <source>
        <strain evidence="15">CHS0354</strain>
        <tissue evidence="15">Mantle</tissue>
    </source>
</reference>
<evidence type="ECO:0000256" key="11">
    <source>
        <dbReference type="ARBA" id="ARBA00023170"/>
    </source>
</evidence>
<keyword evidence="7" id="KW-0677">Repeat</keyword>
<comment type="subcellular location">
    <subcellularLocation>
        <location evidence="1">Membrane</location>
        <topology evidence="1">Single-pass type I membrane protein</topology>
    </subcellularLocation>
</comment>
<gene>
    <name evidence="15" type="ORF">CHS0354_023545</name>
</gene>
<dbReference type="InterPro" id="IPR001611">
    <property type="entry name" value="Leu-rich_rpt"/>
</dbReference>
<dbReference type="InterPro" id="IPR000157">
    <property type="entry name" value="TIR_dom"/>
</dbReference>
<feature type="transmembrane region" description="Helical" evidence="13">
    <location>
        <begin position="322"/>
        <end position="345"/>
    </location>
</feature>
<evidence type="ECO:0000259" key="14">
    <source>
        <dbReference type="PROSITE" id="PS50104"/>
    </source>
</evidence>
<sequence length="525" mass="60999">MQFSDDLTSLKVLKLNENVNGTPGTDISFPDDMLGQVKSLQTLYIDGIINSMLGAGFRNLVNLTTIIFPGEKENLKVANFSRSKLAFPVLNFGIGKNSLEYLDASYSMLYQWTGPVYGFDNLTYLDLSNNHCSELSFHFFDYFPRLATLLVSNNLLGIVIPKDVSGQIFKNLTTLLHLDLSNNKIPSLNENMFRGLVSIKHLNLSNNLLDTFLVNIGHMKNIRELDLSKNMLQVVHYPVRTALEYIPSMTTDKVNINVSYNQLRCMCSTTKFMIWLHDTKTSIVDMTYCILENGTKVVLENKKDVIRYIDLLDKKCMSKFGFIWGTAMSIFVSIVIVVVGIVYRYRWKLRYLYFMTMNKSKGYHPISNFDTDKNFVYDAFVSFADEDREFVRDFMLKELEHKRGMHLCVSFRDFVPGREIAYNIIEAIHNSRKTVMILTENFLLSSWCVYEFQMAYQEAIHSGRDTFFVILYEDIPAEQIYRVVNMRDVLLSNSYIEYPRVDRLDFNEQVLDMFWDRCTEAIKER</sequence>
<evidence type="ECO:0000256" key="6">
    <source>
        <dbReference type="ARBA" id="ARBA00022729"/>
    </source>
</evidence>
<keyword evidence="4" id="KW-0433">Leucine-rich repeat</keyword>
<reference evidence="15" key="2">
    <citation type="journal article" date="2021" name="Genome Biol. Evol.">
        <title>Developing a high-quality reference genome for a parasitic bivalve with doubly uniparental inheritance (Bivalvia: Unionida).</title>
        <authorList>
            <person name="Smith C.H."/>
        </authorList>
    </citation>
    <scope>NUCLEOTIDE SEQUENCE</scope>
    <source>
        <strain evidence="15">CHS0354</strain>
        <tissue evidence="15">Mantle</tissue>
    </source>
</reference>
<comment type="similarity">
    <text evidence="2">Belongs to the Toll-like receptor family.</text>
</comment>
<dbReference type="GO" id="GO:0005886">
    <property type="term" value="C:plasma membrane"/>
    <property type="evidence" value="ECO:0007669"/>
    <property type="project" value="TreeGrafter"/>
</dbReference>
<keyword evidence="5 13" id="KW-0812">Transmembrane</keyword>
<keyword evidence="11" id="KW-0675">Receptor</keyword>
<evidence type="ECO:0000256" key="13">
    <source>
        <dbReference type="SAM" id="Phobius"/>
    </source>
</evidence>
<organism evidence="15 16">
    <name type="scientific">Potamilus streckersoni</name>
    <dbReference type="NCBI Taxonomy" id="2493646"/>
    <lineage>
        <taxon>Eukaryota</taxon>
        <taxon>Metazoa</taxon>
        <taxon>Spiralia</taxon>
        <taxon>Lophotrochozoa</taxon>
        <taxon>Mollusca</taxon>
        <taxon>Bivalvia</taxon>
        <taxon>Autobranchia</taxon>
        <taxon>Heteroconchia</taxon>
        <taxon>Palaeoheterodonta</taxon>
        <taxon>Unionida</taxon>
        <taxon>Unionoidea</taxon>
        <taxon>Unionidae</taxon>
        <taxon>Ambleminae</taxon>
        <taxon>Lampsilini</taxon>
        <taxon>Potamilus</taxon>
    </lineage>
</organism>
<evidence type="ECO:0000256" key="5">
    <source>
        <dbReference type="ARBA" id="ARBA00022692"/>
    </source>
</evidence>
<dbReference type="Pfam" id="PF00560">
    <property type="entry name" value="LRR_1"/>
    <property type="match status" value="1"/>
</dbReference>
<evidence type="ECO:0000256" key="1">
    <source>
        <dbReference type="ARBA" id="ARBA00004479"/>
    </source>
</evidence>
<dbReference type="SUPFAM" id="SSF52058">
    <property type="entry name" value="L domain-like"/>
    <property type="match status" value="1"/>
</dbReference>
<dbReference type="AlphaFoldDB" id="A0AAE0S828"/>
<dbReference type="Gene3D" id="3.80.10.10">
    <property type="entry name" value="Ribonuclease Inhibitor"/>
    <property type="match status" value="1"/>
</dbReference>
<keyword evidence="6" id="KW-0732">Signal</keyword>
<dbReference type="SUPFAM" id="SSF52200">
    <property type="entry name" value="Toll/Interleukin receptor TIR domain"/>
    <property type="match status" value="1"/>
</dbReference>
<evidence type="ECO:0000256" key="12">
    <source>
        <dbReference type="ARBA" id="ARBA00023180"/>
    </source>
</evidence>
<dbReference type="PANTHER" id="PTHR24365">
    <property type="entry name" value="TOLL-LIKE RECEPTOR"/>
    <property type="match status" value="1"/>
</dbReference>
<keyword evidence="3" id="KW-0399">Innate immunity</keyword>
<evidence type="ECO:0000256" key="7">
    <source>
        <dbReference type="ARBA" id="ARBA00022737"/>
    </source>
</evidence>
<keyword evidence="16" id="KW-1185">Reference proteome</keyword>
<dbReference type="PANTHER" id="PTHR24365:SF530">
    <property type="entry name" value="MSTPROX-RELATED"/>
    <property type="match status" value="1"/>
</dbReference>
<keyword evidence="8" id="KW-0391">Immunity</keyword>
<reference evidence="15" key="1">
    <citation type="journal article" date="2021" name="Genome Biol. Evol.">
        <title>A High-Quality Reference Genome for a Parasitic Bivalve with Doubly Uniparental Inheritance (Bivalvia: Unionida).</title>
        <authorList>
            <person name="Smith C.H."/>
        </authorList>
    </citation>
    <scope>NUCLEOTIDE SEQUENCE</scope>
    <source>
        <strain evidence="15">CHS0354</strain>
    </source>
</reference>
<evidence type="ECO:0000313" key="15">
    <source>
        <dbReference type="EMBL" id="KAK3587090.1"/>
    </source>
</evidence>
<dbReference type="GO" id="GO:0038023">
    <property type="term" value="F:signaling receptor activity"/>
    <property type="evidence" value="ECO:0007669"/>
    <property type="project" value="TreeGrafter"/>
</dbReference>
<dbReference type="Pfam" id="PF13855">
    <property type="entry name" value="LRR_8"/>
    <property type="match status" value="1"/>
</dbReference>
<evidence type="ECO:0000256" key="10">
    <source>
        <dbReference type="ARBA" id="ARBA00023136"/>
    </source>
</evidence>
<dbReference type="InterPro" id="IPR035897">
    <property type="entry name" value="Toll_tir_struct_dom_sf"/>
</dbReference>
<dbReference type="PROSITE" id="PS50104">
    <property type="entry name" value="TIR"/>
    <property type="match status" value="1"/>
</dbReference>
<dbReference type="Proteomes" id="UP001195483">
    <property type="component" value="Unassembled WGS sequence"/>
</dbReference>
<dbReference type="PRINTS" id="PR01537">
    <property type="entry name" value="INTRLKN1R1F"/>
</dbReference>
<dbReference type="FunFam" id="3.40.50.10140:FF:000001">
    <property type="entry name" value="Toll-like receptor 2"/>
    <property type="match status" value="1"/>
</dbReference>
<dbReference type="GO" id="GO:0045087">
    <property type="term" value="P:innate immune response"/>
    <property type="evidence" value="ECO:0007669"/>
    <property type="project" value="UniProtKB-KW"/>
</dbReference>
<dbReference type="EMBL" id="JAEAOA010001418">
    <property type="protein sequence ID" value="KAK3587090.1"/>
    <property type="molecule type" value="Genomic_DNA"/>
</dbReference>